<name>A0A8J8NWB8_HALGN</name>
<evidence type="ECO:0000256" key="4">
    <source>
        <dbReference type="ARBA" id="ARBA00023014"/>
    </source>
</evidence>
<keyword evidence="4" id="KW-0411">Iron-sulfur</keyword>
<keyword evidence="9" id="KW-1185">Reference proteome</keyword>
<protein>
    <recommendedName>
        <fullName evidence="7">Iron-binding zinc finger CDGSH type domain-containing protein</fullName>
    </recommendedName>
</protein>
<evidence type="ECO:0000256" key="1">
    <source>
        <dbReference type="ARBA" id="ARBA00022714"/>
    </source>
</evidence>
<evidence type="ECO:0000259" key="7">
    <source>
        <dbReference type="SMART" id="SM00704"/>
    </source>
</evidence>
<keyword evidence="2" id="KW-0479">Metal-binding</keyword>
<proteinExistence type="predicted"/>
<evidence type="ECO:0000256" key="6">
    <source>
        <dbReference type="SAM" id="MobiDB-lite"/>
    </source>
</evidence>
<dbReference type="EMBL" id="RRYP01004263">
    <property type="protein sequence ID" value="TNV83011.1"/>
    <property type="molecule type" value="Genomic_DNA"/>
</dbReference>
<dbReference type="InterPro" id="IPR042216">
    <property type="entry name" value="MitoNEET_CISD"/>
</dbReference>
<keyword evidence="3" id="KW-0408">Iron</keyword>
<dbReference type="PANTHER" id="PTHR46491:SF3">
    <property type="entry name" value="CDGSH IRON-SULFUR DOMAIN-CONTAINING PROTEIN 3, MITOCHONDRIAL"/>
    <property type="match status" value="1"/>
</dbReference>
<dbReference type="OrthoDB" id="15717at2759"/>
<comment type="cofactor">
    <cofactor evidence="5">
        <name>[2Fe-2S] cluster</name>
        <dbReference type="ChEBI" id="CHEBI:190135"/>
    </cofactor>
</comment>
<dbReference type="GO" id="GO:0046872">
    <property type="term" value="F:metal ion binding"/>
    <property type="evidence" value="ECO:0007669"/>
    <property type="project" value="UniProtKB-KW"/>
</dbReference>
<dbReference type="Gene3D" id="3.40.5.90">
    <property type="entry name" value="CDGSH iron-sulfur domain, mitoNEET-type"/>
    <property type="match status" value="2"/>
</dbReference>
<comment type="caution">
    <text evidence="8">The sequence shown here is derived from an EMBL/GenBank/DDBJ whole genome shotgun (WGS) entry which is preliminary data.</text>
</comment>
<dbReference type="PANTHER" id="PTHR46491">
    <property type="entry name" value="CDGSH IRON SULFUR DOMAIN PROTEIN HOMOLOG"/>
    <property type="match status" value="1"/>
</dbReference>
<dbReference type="InterPro" id="IPR052950">
    <property type="entry name" value="CISD"/>
</dbReference>
<evidence type="ECO:0000313" key="9">
    <source>
        <dbReference type="Proteomes" id="UP000785679"/>
    </source>
</evidence>
<dbReference type="Pfam" id="PF09360">
    <property type="entry name" value="zf-CDGSH"/>
    <property type="match status" value="1"/>
</dbReference>
<feature type="domain" description="Iron-binding zinc finger CDGSH type" evidence="7">
    <location>
        <begin position="43"/>
        <end position="80"/>
    </location>
</feature>
<evidence type="ECO:0000313" key="8">
    <source>
        <dbReference type="EMBL" id="TNV83011.1"/>
    </source>
</evidence>
<feature type="region of interest" description="Disordered" evidence="6">
    <location>
        <begin position="1"/>
        <end position="36"/>
    </location>
</feature>
<dbReference type="InterPro" id="IPR018967">
    <property type="entry name" value="FeS-contain_CDGSH-typ"/>
</dbReference>
<evidence type="ECO:0000256" key="5">
    <source>
        <dbReference type="ARBA" id="ARBA00034078"/>
    </source>
</evidence>
<dbReference type="GO" id="GO:0051537">
    <property type="term" value="F:2 iron, 2 sulfur cluster binding"/>
    <property type="evidence" value="ECO:0007669"/>
    <property type="project" value="UniProtKB-KW"/>
</dbReference>
<feature type="compositionally biased region" description="Low complexity" evidence="6">
    <location>
        <begin position="13"/>
        <end position="30"/>
    </location>
</feature>
<gene>
    <name evidence="8" type="ORF">FGO68_gene547</name>
</gene>
<dbReference type="GO" id="GO:0005739">
    <property type="term" value="C:mitochondrion"/>
    <property type="evidence" value="ECO:0007669"/>
    <property type="project" value="TreeGrafter"/>
</dbReference>
<dbReference type="SMART" id="SM00704">
    <property type="entry name" value="ZnF_CDGSH"/>
    <property type="match status" value="2"/>
</dbReference>
<keyword evidence="1" id="KW-0001">2Fe-2S</keyword>
<dbReference type="Proteomes" id="UP000785679">
    <property type="component" value="Unassembled WGS sequence"/>
</dbReference>
<feature type="domain" description="Iron-binding zinc finger CDGSH type" evidence="7">
    <location>
        <begin position="81"/>
        <end position="117"/>
    </location>
</feature>
<sequence length="118" mass="12712">MGCNASKDGSQPKAIGKAAEQPAAAATTAADADKKKLPHVAQKAPYKVELKEGETYYWCSCGLSKSQPFCDGSHKGTEFNPQAFTYDKPTGDAYLCGCKNNKAESKPYCDGTHKNIDW</sequence>
<dbReference type="AlphaFoldDB" id="A0A8J8NWB8"/>
<accession>A0A8J8NWB8</accession>
<evidence type="ECO:0000256" key="2">
    <source>
        <dbReference type="ARBA" id="ARBA00022723"/>
    </source>
</evidence>
<organism evidence="8 9">
    <name type="scientific">Halteria grandinella</name>
    <dbReference type="NCBI Taxonomy" id="5974"/>
    <lineage>
        <taxon>Eukaryota</taxon>
        <taxon>Sar</taxon>
        <taxon>Alveolata</taxon>
        <taxon>Ciliophora</taxon>
        <taxon>Intramacronucleata</taxon>
        <taxon>Spirotrichea</taxon>
        <taxon>Stichotrichia</taxon>
        <taxon>Sporadotrichida</taxon>
        <taxon>Halteriidae</taxon>
        <taxon>Halteria</taxon>
    </lineage>
</organism>
<evidence type="ECO:0000256" key="3">
    <source>
        <dbReference type="ARBA" id="ARBA00023004"/>
    </source>
</evidence>
<reference evidence="8" key="1">
    <citation type="submission" date="2019-06" db="EMBL/GenBank/DDBJ databases">
        <authorList>
            <person name="Zheng W."/>
        </authorList>
    </citation>
    <scope>NUCLEOTIDE SEQUENCE</scope>
    <source>
        <strain evidence="8">QDHG01</strain>
    </source>
</reference>